<evidence type="ECO:0000313" key="14">
    <source>
        <dbReference type="EMBL" id="KAJ9636662.1"/>
    </source>
</evidence>
<gene>
    <name evidence="14" type="ORF">H2204_005262</name>
</gene>
<evidence type="ECO:0000256" key="6">
    <source>
        <dbReference type="ARBA" id="ARBA00023295"/>
    </source>
</evidence>
<feature type="domain" description="Glycoside hydrolase family 2 immunoglobulin-like beta-sandwich" evidence="11">
    <location>
        <begin position="200"/>
        <end position="302"/>
    </location>
</feature>
<keyword evidence="5" id="KW-0119">Carbohydrate metabolism</keyword>
<dbReference type="SUPFAM" id="SSF51445">
    <property type="entry name" value="(Trans)glycosidases"/>
    <property type="match status" value="1"/>
</dbReference>
<evidence type="ECO:0000256" key="8">
    <source>
        <dbReference type="ARBA" id="ARBA00038429"/>
    </source>
</evidence>
<dbReference type="FunFam" id="2.60.120.260:FF:000118">
    <property type="entry name" value="Beta-mannosidase B"/>
    <property type="match status" value="1"/>
</dbReference>
<dbReference type="GO" id="GO:0004567">
    <property type="term" value="F:beta-mannosidase activity"/>
    <property type="evidence" value="ECO:0007669"/>
    <property type="project" value="UniProtKB-EC"/>
</dbReference>
<evidence type="ECO:0000256" key="9">
    <source>
        <dbReference type="ARBA" id="ARBA00041069"/>
    </source>
</evidence>
<dbReference type="InterPro" id="IPR036156">
    <property type="entry name" value="Beta-gal/glucu_dom_sf"/>
</dbReference>
<dbReference type="GO" id="GO:0000272">
    <property type="term" value="P:polysaccharide catabolic process"/>
    <property type="evidence" value="ECO:0007669"/>
    <property type="project" value="UniProtKB-KW"/>
</dbReference>
<dbReference type="PANTHER" id="PTHR43730:SF1">
    <property type="entry name" value="BETA-MANNOSIDASE"/>
    <property type="match status" value="1"/>
</dbReference>
<proteinExistence type="inferred from homology"/>
<evidence type="ECO:0000259" key="13">
    <source>
        <dbReference type="Pfam" id="PF22666"/>
    </source>
</evidence>
<dbReference type="Gene3D" id="2.60.40.10">
    <property type="entry name" value="Immunoglobulins"/>
    <property type="match status" value="1"/>
</dbReference>
<name>A0AA38Y7I9_9EURO</name>
<organism evidence="14 15">
    <name type="scientific">Knufia peltigerae</name>
    <dbReference type="NCBI Taxonomy" id="1002370"/>
    <lineage>
        <taxon>Eukaryota</taxon>
        <taxon>Fungi</taxon>
        <taxon>Dikarya</taxon>
        <taxon>Ascomycota</taxon>
        <taxon>Pezizomycotina</taxon>
        <taxon>Eurotiomycetes</taxon>
        <taxon>Chaetothyriomycetidae</taxon>
        <taxon>Chaetothyriales</taxon>
        <taxon>Trichomeriaceae</taxon>
        <taxon>Knufia</taxon>
    </lineage>
</organism>
<dbReference type="Pfam" id="PF00703">
    <property type="entry name" value="Glyco_hydro_2"/>
    <property type="match status" value="1"/>
</dbReference>
<evidence type="ECO:0000256" key="3">
    <source>
        <dbReference type="ARBA" id="ARBA00012754"/>
    </source>
</evidence>
<evidence type="ECO:0000259" key="12">
    <source>
        <dbReference type="Pfam" id="PF17786"/>
    </source>
</evidence>
<protein>
    <recommendedName>
        <fullName evidence="9">Beta-mannosidase B</fullName>
        <ecNumber evidence="3">3.2.1.25</ecNumber>
    </recommendedName>
    <alternativeName>
        <fullName evidence="10">Mannanase B</fullName>
    </alternativeName>
</protein>
<dbReference type="Proteomes" id="UP001172681">
    <property type="component" value="Unassembled WGS sequence"/>
</dbReference>
<dbReference type="InterPro" id="IPR017853">
    <property type="entry name" value="GH"/>
</dbReference>
<dbReference type="SUPFAM" id="SSF49303">
    <property type="entry name" value="beta-Galactosidase/glucuronidase domain"/>
    <property type="match status" value="2"/>
</dbReference>
<comment type="caution">
    <text evidence="14">The sequence shown here is derived from an EMBL/GenBank/DDBJ whole genome shotgun (WGS) entry which is preliminary data.</text>
</comment>
<dbReference type="FunFam" id="3.20.20.80:FF:000050">
    <property type="entry name" value="Beta-mannosidase B"/>
    <property type="match status" value="1"/>
</dbReference>
<evidence type="ECO:0000256" key="4">
    <source>
        <dbReference type="ARBA" id="ARBA00022801"/>
    </source>
</evidence>
<dbReference type="Gene3D" id="3.20.20.80">
    <property type="entry name" value="Glycosidases"/>
    <property type="match status" value="1"/>
</dbReference>
<comment type="pathway">
    <text evidence="2">Glycan metabolism; N-glycan degradation.</text>
</comment>
<dbReference type="PANTHER" id="PTHR43730">
    <property type="entry name" value="BETA-MANNOSIDASE"/>
    <property type="match status" value="1"/>
</dbReference>
<feature type="domain" description="Mannosidase Ig/CBM-like" evidence="12">
    <location>
        <begin position="684"/>
        <end position="767"/>
    </location>
</feature>
<dbReference type="InterPro" id="IPR006102">
    <property type="entry name" value="Ig-like_GH2"/>
</dbReference>
<dbReference type="InterPro" id="IPR013783">
    <property type="entry name" value="Ig-like_fold"/>
</dbReference>
<keyword evidence="6" id="KW-0326">Glycosidase</keyword>
<evidence type="ECO:0000259" key="11">
    <source>
        <dbReference type="Pfam" id="PF00703"/>
    </source>
</evidence>
<keyword evidence="7" id="KW-0624">Polysaccharide degradation</keyword>
<dbReference type="InterPro" id="IPR041447">
    <property type="entry name" value="Mannosidase_ig"/>
</dbReference>
<feature type="domain" description="Beta-mannosidase-like galactose-binding" evidence="13">
    <location>
        <begin position="18"/>
        <end position="190"/>
    </location>
</feature>
<dbReference type="EMBL" id="JAPDRN010000028">
    <property type="protein sequence ID" value="KAJ9636662.1"/>
    <property type="molecule type" value="Genomic_DNA"/>
</dbReference>
<evidence type="ECO:0000256" key="2">
    <source>
        <dbReference type="ARBA" id="ARBA00004740"/>
    </source>
</evidence>
<evidence type="ECO:0000256" key="10">
    <source>
        <dbReference type="ARBA" id="ARBA00041614"/>
    </source>
</evidence>
<evidence type="ECO:0000256" key="5">
    <source>
        <dbReference type="ARBA" id="ARBA00023277"/>
    </source>
</evidence>
<comment type="catalytic activity">
    <reaction evidence="1">
        <text>Hydrolysis of terminal, non-reducing beta-D-mannose residues in beta-D-mannosides.</text>
        <dbReference type="EC" id="3.2.1.25"/>
    </reaction>
</comment>
<comment type="similarity">
    <text evidence="8">Belongs to the glycosyl hydrolase 2 family. Beta-mannosidase B subfamily.</text>
</comment>
<accession>A0AA38Y7I9</accession>
<dbReference type="EC" id="3.2.1.25" evidence="3"/>
<reference evidence="14" key="1">
    <citation type="submission" date="2022-10" db="EMBL/GenBank/DDBJ databases">
        <title>Culturing micro-colonial fungi from biological soil crusts in the Mojave desert and describing Neophaeococcomyces mojavensis, and introducing the new genera and species Taxawa tesnikishii.</title>
        <authorList>
            <person name="Kurbessoian T."/>
            <person name="Stajich J.E."/>
        </authorList>
    </citation>
    <scope>NUCLEOTIDE SEQUENCE</scope>
    <source>
        <strain evidence="14">TK_35</strain>
    </source>
</reference>
<keyword evidence="4" id="KW-0378">Hydrolase</keyword>
<dbReference type="Pfam" id="PF17786">
    <property type="entry name" value="Mannosidase_ig"/>
    <property type="match status" value="1"/>
</dbReference>
<dbReference type="Pfam" id="PF22666">
    <property type="entry name" value="Glyco_hydro_2_N2"/>
    <property type="match status" value="1"/>
</dbReference>
<evidence type="ECO:0000256" key="1">
    <source>
        <dbReference type="ARBA" id="ARBA00000829"/>
    </source>
</evidence>
<dbReference type="AlphaFoldDB" id="A0AA38Y7I9"/>
<dbReference type="GO" id="GO:0006516">
    <property type="term" value="P:glycoprotein catabolic process"/>
    <property type="evidence" value="ECO:0007669"/>
    <property type="project" value="TreeGrafter"/>
</dbReference>
<dbReference type="Gene3D" id="2.60.120.260">
    <property type="entry name" value="Galactose-binding domain-like"/>
    <property type="match status" value="1"/>
</dbReference>
<dbReference type="SUPFAM" id="SSF49785">
    <property type="entry name" value="Galactose-binding domain-like"/>
    <property type="match status" value="1"/>
</dbReference>
<dbReference type="InterPro" id="IPR008979">
    <property type="entry name" value="Galactose-bd-like_sf"/>
</dbReference>
<evidence type="ECO:0000313" key="15">
    <source>
        <dbReference type="Proteomes" id="UP001172681"/>
    </source>
</evidence>
<dbReference type="InterPro" id="IPR054593">
    <property type="entry name" value="Beta-mannosidase-like_N2"/>
</dbReference>
<keyword evidence="15" id="KW-1185">Reference proteome</keyword>
<dbReference type="InterPro" id="IPR050887">
    <property type="entry name" value="Beta-mannosidase_GH2"/>
</dbReference>
<evidence type="ECO:0000256" key="7">
    <source>
        <dbReference type="ARBA" id="ARBA00023326"/>
    </source>
</evidence>
<sequence>MGSLGPRKPRNIPLETGWHLKDASKSQDNWIPVQKVPSVVHTELIRQGRISDPYVGLNELDVEWVGERSWVYKVAFNTPEVAHGEEVDLVLEGLDTFAEVVLNQKCILKSANMFIGHRVNINDRLLCDGTNQLEIVFSSALEQGRCLEKEHSKHRFIAHNGETGRLAVRKAQYHWGWDWGPVLMTAGPWKPVRLEIYQSRITDVWTTYELSDNLHVLQGTVHSQIQGHADVVRFRLFLDNETLFETEAAPSADGQVKVDITLDNPRLWYPIGYGSQPLYTLIVEILVNHNVRYTTTKKVGFRQLELVQEDDVFGTSFYFRVNHVDVFCGGSCWIPADNFLSEVSETSYRKWLNLLVRGNQNMIRVWGGGVYEQDVFYDLCDEMGILVWQDFMFACGSYPTWPGLLQTIEDEAVYNCRRLRHHPSIALLCGSNEDYQIQEWYGLDYQQTDDPQEWLKSTFPARYIYEYLLPKVVAAEVPGTRYWPCSPFTGGGKNSGDLTIGDIHMWDVWHNKQEKYQKYCELGGRFNSEFGLASLPCLETIKSFVTDQSEMHGQSVTMDFHNKADGQERRIATYVLENFRQTSDFETWIYLTQLAQSEAMIYAYKDWRRQWREPRLRQCGGALAWQLNDCWPCSSWSIVDYYHRPKPAYYAIKRILNPIAIGVRREHHDWSNSHLRPQPLQYWLWVMNSGHTSIKAKVELRFVSIQTGRDTESTITRDVELIGNGVTEILEGQLEDKRQHAVVLAARVWVDGQCVSRDADWPQPFKYTRFPERGLSLSVHETHLVLSTEKPVKGFVIEEKDGVQLSDNGLDLMPGDPQSIKMEGFSGGMDQIKWRFLE</sequence>